<keyword evidence="2" id="KW-0378">Hydrolase</keyword>
<comment type="caution">
    <text evidence="2">The sequence shown here is derived from an EMBL/GenBank/DDBJ whole genome shotgun (WGS) entry which is preliminary data.</text>
</comment>
<dbReference type="InterPro" id="IPR050266">
    <property type="entry name" value="AB_hydrolase_sf"/>
</dbReference>
<dbReference type="Pfam" id="PF12146">
    <property type="entry name" value="Hydrolase_4"/>
    <property type="match status" value="1"/>
</dbReference>
<dbReference type="GO" id="GO:0016787">
    <property type="term" value="F:hydrolase activity"/>
    <property type="evidence" value="ECO:0007669"/>
    <property type="project" value="UniProtKB-KW"/>
</dbReference>
<dbReference type="Gene3D" id="3.40.50.1820">
    <property type="entry name" value="alpha/beta hydrolase"/>
    <property type="match status" value="1"/>
</dbReference>
<gene>
    <name evidence="2" type="ORF">PFY00_02390</name>
</gene>
<dbReference type="SUPFAM" id="SSF53474">
    <property type="entry name" value="alpha/beta-Hydrolases"/>
    <property type="match status" value="1"/>
</dbReference>
<dbReference type="PANTHER" id="PTHR43798">
    <property type="entry name" value="MONOACYLGLYCEROL LIPASE"/>
    <property type="match status" value="1"/>
</dbReference>
<dbReference type="PANTHER" id="PTHR43798:SF33">
    <property type="entry name" value="HYDROLASE, PUTATIVE (AFU_ORTHOLOGUE AFUA_2G14860)-RELATED"/>
    <property type="match status" value="1"/>
</dbReference>
<dbReference type="InterPro" id="IPR029058">
    <property type="entry name" value="AB_hydrolase_fold"/>
</dbReference>
<proteinExistence type="predicted"/>
<evidence type="ECO:0000259" key="1">
    <source>
        <dbReference type="Pfam" id="PF12146"/>
    </source>
</evidence>
<dbReference type="RefSeq" id="WP_271430912.1">
    <property type="nucleotide sequence ID" value="NZ_JAQIOY010000001.1"/>
</dbReference>
<accession>A0ABT4XNP3</accession>
<sequence length="321" mass="35629">MTGLEAFGWGTALIAGALPSAFELFRQTMSGRKQRQAPGRFAALSQGKTHYDWIGPKSGPVAVCVHGLTTPSFVYLGLARHLVQQGFRVLIYDLYGRGWSDRPRGVQNPDFFCQQLHELLAHEEIESDITLIGYSMGGAIAATFAAQHDHRLRRLILLAPAGMGHNLGRLLHWATEWPFLGDWAFHLGFPRVHRRSSEADRDQPSTVENITDLQLAELKYKGYVRSVLASLRGTLRRPLERTHRELARSQLPITAIWGEADTVIPLSAMGTLAQWNRDVRHHVIEGAGHGLAYSHTAAVAEAIQETWGGPVAHAHPPIENR</sequence>
<reference evidence="2 3" key="1">
    <citation type="submission" date="2023-01" db="EMBL/GenBank/DDBJ databases">
        <title>Thalassococcus onchidii sp. nov., isolated from a marine invertebrate from the South China Sea.</title>
        <authorList>
            <person name="Xu S."/>
            <person name="Liu Z."/>
            <person name="Xu Y."/>
        </authorList>
    </citation>
    <scope>NUCLEOTIDE SEQUENCE [LARGE SCALE GENOMIC DNA]</scope>
    <source>
        <strain evidence="2 3">KCTC 32084</strain>
    </source>
</reference>
<keyword evidence="3" id="KW-1185">Reference proteome</keyword>
<dbReference type="Proteomes" id="UP001210720">
    <property type="component" value="Unassembled WGS sequence"/>
</dbReference>
<dbReference type="PRINTS" id="PR00111">
    <property type="entry name" value="ABHYDROLASE"/>
</dbReference>
<dbReference type="InterPro" id="IPR022742">
    <property type="entry name" value="Hydrolase_4"/>
</dbReference>
<name>A0ABT4XNP3_9RHOB</name>
<dbReference type="InterPro" id="IPR000073">
    <property type="entry name" value="AB_hydrolase_1"/>
</dbReference>
<organism evidence="2 3">
    <name type="scientific">Thalassococcus lentus</name>
    <dbReference type="NCBI Taxonomy" id="1210524"/>
    <lineage>
        <taxon>Bacteria</taxon>
        <taxon>Pseudomonadati</taxon>
        <taxon>Pseudomonadota</taxon>
        <taxon>Alphaproteobacteria</taxon>
        <taxon>Rhodobacterales</taxon>
        <taxon>Roseobacteraceae</taxon>
        <taxon>Thalassococcus</taxon>
    </lineage>
</organism>
<dbReference type="EMBL" id="JAQIOY010000001">
    <property type="protein sequence ID" value="MDA7423566.1"/>
    <property type="molecule type" value="Genomic_DNA"/>
</dbReference>
<evidence type="ECO:0000313" key="2">
    <source>
        <dbReference type="EMBL" id="MDA7423566.1"/>
    </source>
</evidence>
<protein>
    <submittedName>
        <fullName evidence="2">Alpha/beta hydrolase</fullName>
    </submittedName>
</protein>
<feature type="domain" description="Serine aminopeptidase S33" evidence="1">
    <location>
        <begin position="62"/>
        <end position="291"/>
    </location>
</feature>
<evidence type="ECO:0000313" key="3">
    <source>
        <dbReference type="Proteomes" id="UP001210720"/>
    </source>
</evidence>